<accession>A0A9P4TWA3</accession>
<dbReference type="AlphaFoldDB" id="A0A9P4TWA3"/>
<organism evidence="1 2">
    <name type="scientific">Tothia fuscella</name>
    <dbReference type="NCBI Taxonomy" id="1048955"/>
    <lineage>
        <taxon>Eukaryota</taxon>
        <taxon>Fungi</taxon>
        <taxon>Dikarya</taxon>
        <taxon>Ascomycota</taxon>
        <taxon>Pezizomycotina</taxon>
        <taxon>Dothideomycetes</taxon>
        <taxon>Pleosporomycetidae</taxon>
        <taxon>Venturiales</taxon>
        <taxon>Cylindrosympodiaceae</taxon>
        <taxon>Tothia</taxon>
    </lineage>
</organism>
<keyword evidence="2" id="KW-1185">Reference proteome</keyword>
<name>A0A9P4TWA3_9PEZI</name>
<dbReference type="EMBL" id="MU007057">
    <property type="protein sequence ID" value="KAF2427815.1"/>
    <property type="molecule type" value="Genomic_DNA"/>
</dbReference>
<protein>
    <submittedName>
        <fullName evidence="1">Uncharacterized protein</fullName>
    </submittedName>
</protein>
<dbReference type="Proteomes" id="UP000800235">
    <property type="component" value="Unassembled WGS sequence"/>
</dbReference>
<evidence type="ECO:0000313" key="2">
    <source>
        <dbReference type="Proteomes" id="UP000800235"/>
    </source>
</evidence>
<gene>
    <name evidence="1" type="ORF">EJ08DRAFT_592573</name>
</gene>
<feature type="non-terminal residue" evidence="1">
    <location>
        <position position="1"/>
    </location>
</feature>
<reference evidence="1" key="1">
    <citation type="journal article" date="2020" name="Stud. Mycol.">
        <title>101 Dothideomycetes genomes: a test case for predicting lifestyles and emergence of pathogens.</title>
        <authorList>
            <person name="Haridas S."/>
            <person name="Albert R."/>
            <person name="Binder M."/>
            <person name="Bloem J."/>
            <person name="Labutti K."/>
            <person name="Salamov A."/>
            <person name="Andreopoulos B."/>
            <person name="Baker S."/>
            <person name="Barry K."/>
            <person name="Bills G."/>
            <person name="Bluhm B."/>
            <person name="Cannon C."/>
            <person name="Castanera R."/>
            <person name="Culley D."/>
            <person name="Daum C."/>
            <person name="Ezra D."/>
            <person name="Gonzalez J."/>
            <person name="Henrissat B."/>
            <person name="Kuo A."/>
            <person name="Liang C."/>
            <person name="Lipzen A."/>
            <person name="Lutzoni F."/>
            <person name="Magnuson J."/>
            <person name="Mondo S."/>
            <person name="Nolan M."/>
            <person name="Ohm R."/>
            <person name="Pangilinan J."/>
            <person name="Park H.-J."/>
            <person name="Ramirez L."/>
            <person name="Alfaro M."/>
            <person name="Sun H."/>
            <person name="Tritt A."/>
            <person name="Yoshinaga Y."/>
            <person name="Zwiers L.-H."/>
            <person name="Turgeon B."/>
            <person name="Goodwin S."/>
            <person name="Spatafora J."/>
            <person name="Crous P."/>
            <person name="Grigoriev I."/>
        </authorList>
    </citation>
    <scope>NUCLEOTIDE SEQUENCE</scope>
    <source>
        <strain evidence="1">CBS 130266</strain>
    </source>
</reference>
<dbReference type="OrthoDB" id="5235678at2759"/>
<proteinExistence type="predicted"/>
<sequence length="99" mass="11056">NKIMEKVLLCNVTIRGRSIKLFAATKTNMWVRPASVAQDLDDPFAAAVQDNEDRIPEGTVEICVREGDHASNSDTRDHYTGVCFDANENGTSVRFQKKK</sequence>
<comment type="caution">
    <text evidence="1">The sequence shown here is derived from an EMBL/GenBank/DDBJ whole genome shotgun (WGS) entry which is preliminary data.</text>
</comment>
<evidence type="ECO:0000313" key="1">
    <source>
        <dbReference type="EMBL" id="KAF2427815.1"/>
    </source>
</evidence>